<accession>A0A8H6KWN8</accession>
<dbReference type="Proteomes" id="UP000654918">
    <property type="component" value="Unassembled WGS sequence"/>
</dbReference>
<feature type="compositionally biased region" description="Polar residues" evidence="1">
    <location>
        <begin position="125"/>
        <end position="135"/>
    </location>
</feature>
<evidence type="ECO:0000313" key="3">
    <source>
        <dbReference type="Proteomes" id="UP000654918"/>
    </source>
</evidence>
<organism evidence="2 3">
    <name type="scientific">Colletotrichum plurivorum</name>
    <dbReference type="NCBI Taxonomy" id="2175906"/>
    <lineage>
        <taxon>Eukaryota</taxon>
        <taxon>Fungi</taxon>
        <taxon>Dikarya</taxon>
        <taxon>Ascomycota</taxon>
        <taxon>Pezizomycotina</taxon>
        <taxon>Sordariomycetes</taxon>
        <taxon>Hypocreomycetidae</taxon>
        <taxon>Glomerellales</taxon>
        <taxon>Glomerellaceae</taxon>
        <taxon>Colletotrichum</taxon>
        <taxon>Colletotrichum orchidearum species complex</taxon>
    </lineage>
</organism>
<proteinExistence type="predicted"/>
<feature type="region of interest" description="Disordered" evidence="1">
    <location>
        <begin position="751"/>
        <end position="770"/>
    </location>
</feature>
<evidence type="ECO:0000313" key="2">
    <source>
        <dbReference type="EMBL" id="KAF6838626.1"/>
    </source>
</evidence>
<sequence length="770" mass="83684">MLEAFDVVSRGAVFRVTFMVRKHDAAAPRHHLSASLIKSSFKPILALPLFLQVTTPLCRPALARSLEAYDSLAVKMSETPAPRSTPSVQAGEKLQQRRGSDDDVDKQCTDQDIGANDMQKDENFSDSGYGSYSSTVSEGVSNVGSQGNSSQCGENRPRLLLFDLKGRWPVKKQLRVIDMPIPQSAKDKFVDWRILHFFDGETSFSRSSEDSDDEEWEDDIDIDFGPELAMSHEKTASGKPALEWTAINSLTTQELQFIGTREPVELARIGDWALIDVEGTDFMCSNAIPTKSQHDPWRLIETYEEDCSLGDLEVVTVVVITSHGVLEGSLRRGGSAMILGVGPAVSRMHDLKILNGELLPGDSGAWVVDAEKGKLYGHVIAVDVLGEVYVLPIADTFRQIRGVFAADVVSLPTSSEVVECRIKWRSEISMASLQTSAMYQHLPGEDVGSVGSSQPCDANTIAIAKQTKPTVPAPSLIRKEGKGRHQRHSAVGQEIITLVISPDAFGFGSEKPERTTYRQRIRRRAPETLAPWDDASSDASKSMGDDVFSDYSKASSQSSWGGSRSWGAYSSSRSQKSVVKPAPPRSGPVPVRTSTVERSRVQGKDLILTVPWENLNGGREPQGSPLPAKAFGVTIKISGSAVIKAGMIEYSLSDGSEINIRREDADPLQQKQSAQLPDPVKALNFSGEDTETAIRISGSAQMRVGPDEVEISDGDDIQITGLRRIEIRRAAAPRVENEGLDAVLARRQVGPKGRLGGGDGGQENKACLSI</sequence>
<dbReference type="EMBL" id="WIGO01000018">
    <property type="protein sequence ID" value="KAF6838626.1"/>
    <property type="molecule type" value="Genomic_DNA"/>
</dbReference>
<protein>
    <submittedName>
        <fullName evidence="2">Uncharacterized protein</fullName>
    </submittedName>
</protein>
<gene>
    <name evidence="2" type="ORF">CPLU01_02427</name>
</gene>
<feature type="region of interest" description="Disordered" evidence="1">
    <location>
        <begin position="572"/>
        <end position="600"/>
    </location>
</feature>
<dbReference type="AlphaFoldDB" id="A0A8H6KWN8"/>
<feature type="compositionally biased region" description="Basic and acidic residues" evidence="1">
    <location>
        <begin position="94"/>
        <end position="109"/>
    </location>
</feature>
<keyword evidence="3" id="KW-1185">Reference proteome</keyword>
<comment type="caution">
    <text evidence="2">The sequence shown here is derived from an EMBL/GenBank/DDBJ whole genome shotgun (WGS) entry which is preliminary data.</text>
</comment>
<name>A0A8H6KWN8_9PEZI</name>
<feature type="region of interest" description="Disordered" evidence="1">
    <location>
        <begin position="78"/>
        <end position="153"/>
    </location>
</feature>
<feature type="compositionally biased region" description="Low complexity" evidence="1">
    <location>
        <begin position="136"/>
        <end position="151"/>
    </location>
</feature>
<evidence type="ECO:0000256" key="1">
    <source>
        <dbReference type="SAM" id="MobiDB-lite"/>
    </source>
</evidence>
<reference evidence="2" key="1">
    <citation type="journal article" date="2020" name="Phytopathology">
        <title>Genome Sequence Resources of Colletotrichum truncatum, C. plurivorum, C. musicola, and C. sojae: Four Species Pathogenic to Soybean (Glycine max).</title>
        <authorList>
            <person name="Rogerio F."/>
            <person name="Boufleur T.R."/>
            <person name="Ciampi-Guillardi M."/>
            <person name="Sukno S.A."/>
            <person name="Thon M.R."/>
            <person name="Massola Junior N.S."/>
            <person name="Baroncelli R."/>
        </authorList>
    </citation>
    <scope>NUCLEOTIDE SEQUENCE</scope>
    <source>
        <strain evidence="2">LFN00145</strain>
    </source>
</reference>